<gene>
    <name evidence="1" type="ORF">B296_00042016</name>
</gene>
<name>A0A426X1U8_ENSVE</name>
<accession>A0A426X1U8</accession>
<comment type="caution">
    <text evidence="1">The sequence shown here is derived from an EMBL/GenBank/DDBJ whole genome shotgun (WGS) entry which is preliminary data.</text>
</comment>
<evidence type="ECO:0000313" key="2">
    <source>
        <dbReference type="Proteomes" id="UP000287651"/>
    </source>
</evidence>
<reference evidence="1 2" key="1">
    <citation type="journal article" date="2014" name="Agronomy (Basel)">
        <title>A Draft Genome Sequence for Ensete ventricosum, the Drought-Tolerant Tree Against Hunger.</title>
        <authorList>
            <person name="Harrison J."/>
            <person name="Moore K.A."/>
            <person name="Paszkiewicz K."/>
            <person name="Jones T."/>
            <person name="Grant M."/>
            <person name="Ambacheew D."/>
            <person name="Muzemil S."/>
            <person name="Studholme D.J."/>
        </authorList>
    </citation>
    <scope>NUCLEOTIDE SEQUENCE [LARGE SCALE GENOMIC DNA]</scope>
</reference>
<organism evidence="1 2">
    <name type="scientific">Ensete ventricosum</name>
    <name type="common">Abyssinian banana</name>
    <name type="synonym">Musa ensete</name>
    <dbReference type="NCBI Taxonomy" id="4639"/>
    <lineage>
        <taxon>Eukaryota</taxon>
        <taxon>Viridiplantae</taxon>
        <taxon>Streptophyta</taxon>
        <taxon>Embryophyta</taxon>
        <taxon>Tracheophyta</taxon>
        <taxon>Spermatophyta</taxon>
        <taxon>Magnoliopsida</taxon>
        <taxon>Liliopsida</taxon>
        <taxon>Zingiberales</taxon>
        <taxon>Musaceae</taxon>
        <taxon>Ensete</taxon>
    </lineage>
</organism>
<protein>
    <submittedName>
        <fullName evidence="1">Uncharacterized protein</fullName>
    </submittedName>
</protein>
<dbReference type="AlphaFoldDB" id="A0A426X1U8"/>
<proteinExistence type="predicted"/>
<evidence type="ECO:0000313" key="1">
    <source>
        <dbReference type="EMBL" id="RRT33421.1"/>
    </source>
</evidence>
<sequence>MSTSLVWQPSRSTSPALTVAIARIDDTISLIVAYHWLTVRSLLLPSQQQLSCFSSSVLIPLCIVSTPPKKGPQHCGLEVREEREAHLHYSGSLIFSFGIYYARCRPPLLQQLQSQLQPSPVTTASLFLDLSLLAVKRQSLVDIEAGDF</sequence>
<dbReference type="EMBL" id="AMZH03029093">
    <property type="protein sequence ID" value="RRT33421.1"/>
    <property type="molecule type" value="Genomic_DNA"/>
</dbReference>
<dbReference type="Proteomes" id="UP000287651">
    <property type="component" value="Unassembled WGS sequence"/>
</dbReference>